<dbReference type="SUPFAM" id="SSF54373">
    <property type="entry name" value="FAD-linked reductases, C-terminal domain"/>
    <property type="match status" value="1"/>
</dbReference>
<keyword evidence="3" id="KW-0285">Flavoprotein</keyword>
<organism evidence="6 7">
    <name type="scientific">Plakobranchus ocellatus</name>
    <dbReference type="NCBI Taxonomy" id="259542"/>
    <lineage>
        <taxon>Eukaryota</taxon>
        <taxon>Metazoa</taxon>
        <taxon>Spiralia</taxon>
        <taxon>Lophotrochozoa</taxon>
        <taxon>Mollusca</taxon>
        <taxon>Gastropoda</taxon>
        <taxon>Heterobranchia</taxon>
        <taxon>Euthyneura</taxon>
        <taxon>Panpulmonata</taxon>
        <taxon>Sacoglossa</taxon>
        <taxon>Placobranchoidea</taxon>
        <taxon>Plakobranchidae</taxon>
        <taxon>Plakobranchus</taxon>
    </lineage>
</organism>
<comment type="similarity">
    <text evidence="2">Belongs to the GMC oxidoreductase family.</text>
</comment>
<evidence type="ECO:0000256" key="3">
    <source>
        <dbReference type="ARBA" id="ARBA00022630"/>
    </source>
</evidence>
<keyword evidence="7" id="KW-1185">Reference proteome</keyword>
<keyword evidence="4" id="KW-0274">FAD</keyword>
<dbReference type="InterPro" id="IPR012132">
    <property type="entry name" value="GMC_OxRdtase"/>
</dbReference>
<evidence type="ECO:0000313" key="6">
    <source>
        <dbReference type="EMBL" id="GFO01633.1"/>
    </source>
</evidence>
<dbReference type="InterPro" id="IPR007867">
    <property type="entry name" value="GMC_OxRtase_C"/>
</dbReference>
<dbReference type="PROSITE" id="PS00624">
    <property type="entry name" value="GMC_OXRED_2"/>
    <property type="match status" value="1"/>
</dbReference>
<dbReference type="Pfam" id="PF05199">
    <property type="entry name" value="GMC_oxred_C"/>
    <property type="match status" value="1"/>
</dbReference>
<evidence type="ECO:0000259" key="5">
    <source>
        <dbReference type="PROSITE" id="PS00624"/>
    </source>
</evidence>
<dbReference type="Proteomes" id="UP000735302">
    <property type="component" value="Unassembled WGS sequence"/>
</dbReference>
<protein>
    <submittedName>
        <fullName evidence="6">Oxygen-dependent choline dehydrogenase</fullName>
    </submittedName>
</protein>
<dbReference type="InterPro" id="IPR036188">
    <property type="entry name" value="FAD/NAD-bd_sf"/>
</dbReference>
<dbReference type="SUPFAM" id="SSF51905">
    <property type="entry name" value="FAD/NAD(P)-binding domain"/>
    <property type="match status" value="1"/>
</dbReference>
<evidence type="ECO:0000256" key="1">
    <source>
        <dbReference type="ARBA" id="ARBA00001974"/>
    </source>
</evidence>
<comment type="caution">
    <text evidence="6">The sequence shown here is derived from an EMBL/GenBank/DDBJ whole genome shotgun (WGS) entry which is preliminary data.</text>
</comment>
<dbReference type="InterPro" id="IPR000172">
    <property type="entry name" value="GMC_OxRdtase_N"/>
</dbReference>
<evidence type="ECO:0000256" key="2">
    <source>
        <dbReference type="ARBA" id="ARBA00010790"/>
    </source>
</evidence>
<feature type="domain" description="Glucose-methanol-choline oxidoreductase N-terminal" evidence="5">
    <location>
        <begin position="49"/>
        <end position="63"/>
    </location>
</feature>
<dbReference type="PANTHER" id="PTHR11552">
    <property type="entry name" value="GLUCOSE-METHANOL-CHOLINE GMC OXIDOREDUCTASE"/>
    <property type="match status" value="1"/>
</dbReference>
<sequence length="358" mass="40186">MERPNLDVAVNSHVQKVVIENKRAVGVEVIQNGRKLTVSARKEVILSAGAIGSPQILMLSGVGPRKHLEDLYIPVAADLPVGENLQDHVMVDIAVGINESCSYRLEDYSSPWTLMQYYLFGTGALNVPSTIEAVGFQSVTPESKEKDWPDLQLHFLSLASTSDIMRRLRFTEELIKELKHRDEYEFGFFCLPSLLRPESRGRITLASSDPFDYPLIKANYLDSQYDIDILFKGVEVCKKLISTKSMQSIGAKVLDTKPLSFCKQHKFHSRDYWECVWRHVMLTIYHPVGTCKMGPEGDPTAVIDSKFRVQGISGLRVVDASIMPWITSGNTHIPTIMIAEKAADTILDRQPLPPQDLL</sequence>
<gene>
    <name evidence="6" type="ORF">PoB_002813800</name>
</gene>
<proteinExistence type="inferred from homology"/>
<dbReference type="EMBL" id="BLXT01003538">
    <property type="protein sequence ID" value="GFO01633.1"/>
    <property type="molecule type" value="Genomic_DNA"/>
</dbReference>
<dbReference type="AlphaFoldDB" id="A0AAV4A4S4"/>
<accession>A0AAV4A4S4</accession>
<dbReference type="GO" id="GO:0016614">
    <property type="term" value="F:oxidoreductase activity, acting on CH-OH group of donors"/>
    <property type="evidence" value="ECO:0007669"/>
    <property type="project" value="InterPro"/>
</dbReference>
<dbReference type="Pfam" id="PF00732">
    <property type="entry name" value="GMC_oxred_N"/>
    <property type="match status" value="1"/>
</dbReference>
<evidence type="ECO:0000256" key="4">
    <source>
        <dbReference type="ARBA" id="ARBA00022827"/>
    </source>
</evidence>
<dbReference type="Gene3D" id="3.30.560.10">
    <property type="entry name" value="Glucose Oxidase, domain 3"/>
    <property type="match status" value="1"/>
</dbReference>
<dbReference type="GO" id="GO:0050660">
    <property type="term" value="F:flavin adenine dinucleotide binding"/>
    <property type="evidence" value="ECO:0007669"/>
    <property type="project" value="InterPro"/>
</dbReference>
<name>A0AAV4A4S4_9GAST</name>
<reference evidence="6 7" key="1">
    <citation type="journal article" date="2021" name="Elife">
        <title>Chloroplast acquisition without the gene transfer in kleptoplastic sea slugs, Plakobranchus ocellatus.</title>
        <authorList>
            <person name="Maeda T."/>
            <person name="Takahashi S."/>
            <person name="Yoshida T."/>
            <person name="Shimamura S."/>
            <person name="Takaki Y."/>
            <person name="Nagai Y."/>
            <person name="Toyoda A."/>
            <person name="Suzuki Y."/>
            <person name="Arimoto A."/>
            <person name="Ishii H."/>
            <person name="Satoh N."/>
            <person name="Nishiyama T."/>
            <person name="Hasebe M."/>
            <person name="Maruyama T."/>
            <person name="Minagawa J."/>
            <person name="Obokata J."/>
            <person name="Shigenobu S."/>
        </authorList>
    </citation>
    <scope>NUCLEOTIDE SEQUENCE [LARGE SCALE GENOMIC DNA]</scope>
</reference>
<evidence type="ECO:0000313" key="7">
    <source>
        <dbReference type="Proteomes" id="UP000735302"/>
    </source>
</evidence>
<dbReference type="Gene3D" id="3.50.50.60">
    <property type="entry name" value="FAD/NAD(P)-binding domain"/>
    <property type="match status" value="1"/>
</dbReference>
<comment type="cofactor">
    <cofactor evidence="1">
        <name>FAD</name>
        <dbReference type="ChEBI" id="CHEBI:57692"/>
    </cofactor>
</comment>
<dbReference type="PANTHER" id="PTHR11552:SF147">
    <property type="entry name" value="CHOLINE DEHYDROGENASE, MITOCHONDRIAL"/>
    <property type="match status" value="1"/>
</dbReference>